<evidence type="ECO:0000256" key="3">
    <source>
        <dbReference type="ARBA" id="ARBA00022679"/>
    </source>
</evidence>
<protein>
    <submittedName>
        <fullName evidence="8">16S rRNA C967 or C1407 C5-methylase (RsmB/RsmF family)</fullName>
    </submittedName>
</protein>
<sequence length="462" mass="51965">MSLPEAFVNQTKTLLGTEAPKVLATIQAHEPPVSIRLNGQKLTTTPDLAEVPWAPNGFYLPERPVFTKDPWLHAGAYYVQEASSMMLEQAVAQSRPEHPIRVLDLCAAPGGKSTHLLSMLHANDWLVANEVIQARARILHENLAKWGSANAVVTCDDPASFGQLEGFFDLVVVDAPCSGEGMFRKDPAAIAEWSPEHVQLCADRQRRILADVWDTLTYDGVLIYSTCTFNTDENEQMLDWLLQNFEAELIAINLQQEWGARSFTDSAAGHKMIPGLVQGEGYCFFVLRKKNGADRWEAEGLSRRKARKQRGKRVAKEIEVKGLRSVDGLKVIAQDQLLVATPFPQELDALRKHVRVEKSGVLLGEQKKNKVVPAHEFALSDLLESDSYPAVELTYEQALSYLMKAPFDMQADRGFQTVQYAGQTLGWINHLGNRFNNLYPANWRIQKDFRAEKPWTLQTYFE</sequence>
<evidence type="ECO:0000256" key="2">
    <source>
        <dbReference type="ARBA" id="ARBA00022603"/>
    </source>
</evidence>
<evidence type="ECO:0000256" key="5">
    <source>
        <dbReference type="ARBA" id="ARBA00022884"/>
    </source>
</evidence>
<keyword evidence="9" id="KW-1185">Reference proteome</keyword>
<evidence type="ECO:0000313" key="9">
    <source>
        <dbReference type="Proteomes" id="UP000256779"/>
    </source>
</evidence>
<dbReference type="PROSITE" id="PS51686">
    <property type="entry name" value="SAM_MT_RSMB_NOP"/>
    <property type="match status" value="1"/>
</dbReference>
<dbReference type="OrthoDB" id="9810297at2"/>
<keyword evidence="4 6" id="KW-0949">S-adenosyl-L-methionine</keyword>
<comment type="caution">
    <text evidence="8">The sequence shown here is derived from an EMBL/GenBank/DDBJ whole genome shotgun (WGS) entry which is preliminary data.</text>
</comment>
<dbReference type="InterPro" id="IPR027391">
    <property type="entry name" value="Nol1_Nop2_Fmu_2"/>
</dbReference>
<dbReference type="SUPFAM" id="SSF53335">
    <property type="entry name" value="S-adenosyl-L-methionine-dependent methyltransferases"/>
    <property type="match status" value="1"/>
</dbReference>
<feature type="binding site" evidence="6">
    <location>
        <position position="157"/>
    </location>
    <ligand>
        <name>S-adenosyl-L-methionine</name>
        <dbReference type="ChEBI" id="CHEBI:59789"/>
    </ligand>
</feature>
<evidence type="ECO:0000256" key="6">
    <source>
        <dbReference type="PROSITE-ProRule" id="PRU01023"/>
    </source>
</evidence>
<keyword evidence="1" id="KW-0963">Cytoplasm</keyword>
<dbReference type="InterPro" id="IPR023267">
    <property type="entry name" value="RCMT"/>
</dbReference>
<dbReference type="Pfam" id="PF13636">
    <property type="entry name" value="Methyltranf_PUA"/>
    <property type="match status" value="1"/>
</dbReference>
<evidence type="ECO:0000256" key="1">
    <source>
        <dbReference type="ARBA" id="ARBA00022490"/>
    </source>
</evidence>
<dbReference type="PANTHER" id="PTHR22807:SF30">
    <property type="entry name" value="28S RRNA (CYTOSINE(4447)-C(5))-METHYLTRANSFERASE-RELATED"/>
    <property type="match status" value="1"/>
</dbReference>
<dbReference type="GO" id="GO:0008173">
    <property type="term" value="F:RNA methyltransferase activity"/>
    <property type="evidence" value="ECO:0007669"/>
    <property type="project" value="InterPro"/>
</dbReference>
<evidence type="ECO:0000256" key="4">
    <source>
        <dbReference type="ARBA" id="ARBA00022691"/>
    </source>
</evidence>
<dbReference type="InterPro" id="IPR031341">
    <property type="entry name" value="Methyltr_RsmF_N"/>
</dbReference>
<dbReference type="Proteomes" id="UP000256779">
    <property type="component" value="Unassembled WGS sequence"/>
</dbReference>
<dbReference type="Gene3D" id="2.30.130.60">
    <property type="match status" value="1"/>
</dbReference>
<keyword evidence="2 6" id="KW-0489">Methyltransferase</keyword>
<dbReference type="InterPro" id="IPR029063">
    <property type="entry name" value="SAM-dependent_MTases_sf"/>
</dbReference>
<feature type="domain" description="SAM-dependent MTase RsmB/NOP-type" evidence="7">
    <location>
        <begin position="9"/>
        <end position="290"/>
    </location>
</feature>
<gene>
    <name evidence="8" type="ORF">C7460_1118</name>
</gene>
<dbReference type="Gene3D" id="3.30.70.1170">
    <property type="entry name" value="Sun protein, domain 3"/>
    <property type="match status" value="1"/>
</dbReference>
<feature type="binding site" evidence="6">
    <location>
        <position position="130"/>
    </location>
    <ligand>
        <name>S-adenosyl-L-methionine</name>
        <dbReference type="ChEBI" id="CHEBI:59789"/>
    </ligand>
</feature>
<keyword evidence="5 6" id="KW-0694">RNA-binding</keyword>
<dbReference type="PANTHER" id="PTHR22807">
    <property type="entry name" value="NOP2 YEAST -RELATED NOL1/NOP2/FMU SUN DOMAIN-CONTAINING"/>
    <property type="match status" value="1"/>
</dbReference>
<dbReference type="RefSeq" id="WP_115868399.1">
    <property type="nucleotide sequence ID" value="NZ_QREG01000011.1"/>
</dbReference>
<dbReference type="GO" id="GO:0001510">
    <property type="term" value="P:RNA methylation"/>
    <property type="evidence" value="ECO:0007669"/>
    <property type="project" value="InterPro"/>
</dbReference>
<reference evidence="8 9" key="1">
    <citation type="submission" date="2018-07" db="EMBL/GenBank/DDBJ databases">
        <title>Genomic Encyclopedia of Type Strains, Phase IV (KMG-IV): sequencing the most valuable type-strain genomes for metagenomic binning, comparative biology and taxonomic classification.</title>
        <authorList>
            <person name="Goeker M."/>
        </authorList>
    </citation>
    <scope>NUCLEOTIDE SEQUENCE [LARGE SCALE GENOMIC DNA]</scope>
    <source>
        <strain evidence="8 9">DSM 4134</strain>
    </source>
</reference>
<dbReference type="InterPro" id="IPR049560">
    <property type="entry name" value="MeTrfase_RsmB-F_NOP2_cat"/>
</dbReference>
<feature type="binding site" evidence="6">
    <location>
        <begin position="106"/>
        <end position="112"/>
    </location>
    <ligand>
        <name>S-adenosyl-L-methionine</name>
        <dbReference type="ChEBI" id="CHEBI:59789"/>
    </ligand>
</feature>
<proteinExistence type="inferred from homology"/>
<name>A0A3D9L2E1_MARFU</name>
<dbReference type="PRINTS" id="PR02008">
    <property type="entry name" value="RCMTFAMILY"/>
</dbReference>
<organism evidence="8 9">
    <name type="scientific">Marinoscillum furvescens DSM 4134</name>
    <dbReference type="NCBI Taxonomy" id="1122208"/>
    <lineage>
        <taxon>Bacteria</taxon>
        <taxon>Pseudomonadati</taxon>
        <taxon>Bacteroidota</taxon>
        <taxon>Cytophagia</taxon>
        <taxon>Cytophagales</taxon>
        <taxon>Reichenbachiellaceae</taxon>
        <taxon>Marinoscillum</taxon>
    </lineage>
</organism>
<accession>A0A3D9L2E1</accession>
<keyword evidence="3 6" id="KW-0808">Transferase</keyword>
<feature type="binding site" evidence="6">
    <location>
        <position position="174"/>
    </location>
    <ligand>
        <name>S-adenosyl-L-methionine</name>
        <dbReference type="ChEBI" id="CHEBI:59789"/>
    </ligand>
</feature>
<dbReference type="GO" id="GO:0003723">
    <property type="term" value="F:RNA binding"/>
    <property type="evidence" value="ECO:0007669"/>
    <property type="project" value="UniProtKB-UniRule"/>
</dbReference>
<evidence type="ECO:0000259" key="7">
    <source>
        <dbReference type="PROSITE" id="PS51686"/>
    </source>
</evidence>
<dbReference type="AlphaFoldDB" id="A0A3D9L2E1"/>
<evidence type="ECO:0000313" key="8">
    <source>
        <dbReference type="EMBL" id="RED97867.1"/>
    </source>
</evidence>
<dbReference type="Gene3D" id="3.40.50.150">
    <property type="entry name" value="Vaccinia Virus protein VP39"/>
    <property type="match status" value="1"/>
</dbReference>
<dbReference type="Pfam" id="PF01189">
    <property type="entry name" value="Methyltr_RsmB-F"/>
    <property type="match status" value="1"/>
</dbReference>
<feature type="active site" description="Nucleophile" evidence="6">
    <location>
        <position position="227"/>
    </location>
</feature>
<dbReference type="EMBL" id="QREG01000011">
    <property type="protein sequence ID" value="RED97867.1"/>
    <property type="molecule type" value="Genomic_DNA"/>
</dbReference>
<dbReference type="Pfam" id="PF17125">
    <property type="entry name" value="Methyltr_RsmF_N"/>
    <property type="match status" value="1"/>
</dbReference>
<dbReference type="InterPro" id="IPR001678">
    <property type="entry name" value="MeTrfase_RsmB-F_NOP2_dom"/>
</dbReference>
<comment type="similarity">
    <text evidence="6">Belongs to the class I-like SAM-binding methyltransferase superfamily. RsmB/NOP family.</text>
</comment>